<reference evidence="1 2" key="1">
    <citation type="submission" date="2024-01" db="EMBL/GenBank/DDBJ databases">
        <title>The genomes of 5 underutilized Papilionoideae crops provide insights into root nodulation and disease resistanc.</title>
        <authorList>
            <person name="Yuan L."/>
        </authorList>
    </citation>
    <scope>NUCLEOTIDE SEQUENCE [LARGE SCALE GENOMIC DNA]</scope>
    <source>
        <strain evidence="1">ZHUSHIDOU_FW_LH</strain>
        <tissue evidence="1">Leaf</tissue>
    </source>
</reference>
<protein>
    <submittedName>
        <fullName evidence="1">Uncharacterized protein</fullName>
    </submittedName>
</protein>
<evidence type="ECO:0000313" key="2">
    <source>
        <dbReference type="Proteomes" id="UP001372338"/>
    </source>
</evidence>
<dbReference type="EMBL" id="JAYWIO010000005">
    <property type="protein sequence ID" value="KAK7259133.1"/>
    <property type="molecule type" value="Genomic_DNA"/>
</dbReference>
<organism evidence="1 2">
    <name type="scientific">Crotalaria pallida</name>
    <name type="common">Smooth rattlebox</name>
    <name type="synonym">Crotalaria striata</name>
    <dbReference type="NCBI Taxonomy" id="3830"/>
    <lineage>
        <taxon>Eukaryota</taxon>
        <taxon>Viridiplantae</taxon>
        <taxon>Streptophyta</taxon>
        <taxon>Embryophyta</taxon>
        <taxon>Tracheophyta</taxon>
        <taxon>Spermatophyta</taxon>
        <taxon>Magnoliopsida</taxon>
        <taxon>eudicotyledons</taxon>
        <taxon>Gunneridae</taxon>
        <taxon>Pentapetalae</taxon>
        <taxon>rosids</taxon>
        <taxon>fabids</taxon>
        <taxon>Fabales</taxon>
        <taxon>Fabaceae</taxon>
        <taxon>Papilionoideae</taxon>
        <taxon>50 kb inversion clade</taxon>
        <taxon>genistoids sensu lato</taxon>
        <taxon>core genistoids</taxon>
        <taxon>Crotalarieae</taxon>
        <taxon>Crotalaria</taxon>
    </lineage>
</organism>
<name>A0AAN9HWV7_CROPI</name>
<evidence type="ECO:0000313" key="1">
    <source>
        <dbReference type="EMBL" id="KAK7259133.1"/>
    </source>
</evidence>
<sequence length="115" mass="12920">MALEIVRGWEQAEHGWSQQQNIVKQLGMRGEICCGSTHALPLPWLYVVALLLMIPCHDGARDDWILASKIALKLKMTDCIGETGIVLDGYVWNTKSRAALAQQFRAEEIRTRVAD</sequence>
<proteinExistence type="predicted"/>
<dbReference type="AlphaFoldDB" id="A0AAN9HWV7"/>
<dbReference type="Proteomes" id="UP001372338">
    <property type="component" value="Unassembled WGS sequence"/>
</dbReference>
<comment type="caution">
    <text evidence="1">The sequence shown here is derived from an EMBL/GenBank/DDBJ whole genome shotgun (WGS) entry which is preliminary data.</text>
</comment>
<keyword evidence="2" id="KW-1185">Reference proteome</keyword>
<gene>
    <name evidence="1" type="ORF">RIF29_24731</name>
</gene>
<accession>A0AAN9HWV7</accession>